<proteinExistence type="predicted"/>
<evidence type="ECO:0000313" key="3">
    <source>
        <dbReference type="Proteomes" id="UP001500731"/>
    </source>
</evidence>
<dbReference type="SUPFAM" id="SSF53649">
    <property type="entry name" value="Alkaline phosphatase-like"/>
    <property type="match status" value="1"/>
</dbReference>
<keyword evidence="3" id="KW-1185">Reference proteome</keyword>
<dbReference type="PANTHER" id="PTHR10151">
    <property type="entry name" value="ECTONUCLEOTIDE PYROPHOSPHATASE/PHOSPHODIESTERASE"/>
    <property type="match status" value="1"/>
</dbReference>
<comment type="caution">
    <text evidence="2">The sequence shown here is derived from an EMBL/GenBank/DDBJ whole genome shotgun (WGS) entry which is preliminary data.</text>
</comment>
<keyword evidence="1" id="KW-0732">Signal</keyword>
<evidence type="ECO:0000256" key="1">
    <source>
        <dbReference type="SAM" id="SignalP"/>
    </source>
</evidence>
<dbReference type="Pfam" id="PF01663">
    <property type="entry name" value="Phosphodiest"/>
    <property type="match status" value="1"/>
</dbReference>
<evidence type="ECO:0000313" key="2">
    <source>
        <dbReference type="EMBL" id="GAA4490039.1"/>
    </source>
</evidence>
<dbReference type="EMBL" id="BAABGP010000022">
    <property type="protein sequence ID" value="GAA4490039.1"/>
    <property type="molecule type" value="Genomic_DNA"/>
</dbReference>
<gene>
    <name evidence="2" type="ORF">GCM10023171_31950</name>
</gene>
<dbReference type="InterPro" id="IPR002591">
    <property type="entry name" value="Phosphodiest/P_Trfase"/>
</dbReference>
<feature type="chain" id="PRO_5047436976" evidence="1">
    <location>
        <begin position="30"/>
        <end position="556"/>
    </location>
</feature>
<feature type="signal peptide" evidence="1">
    <location>
        <begin position="1"/>
        <end position="29"/>
    </location>
</feature>
<organism evidence="2 3">
    <name type="scientific">Microbacterium panaciterrae</name>
    <dbReference type="NCBI Taxonomy" id="985759"/>
    <lineage>
        <taxon>Bacteria</taxon>
        <taxon>Bacillati</taxon>
        <taxon>Actinomycetota</taxon>
        <taxon>Actinomycetes</taxon>
        <taxon>Micrococcales</taxon>
        <taxon>Microbacteriaceae</taxon>
        <taxon>Microbacterium</taxon>
    </lineage>
</organism>
<name>A0ABP8PPJ7_9MICO</name>
<dbReference type="Gene3D" id="3.40.720.10">
    <property type="entry name" value="Alkaline Phosphatase, subunit A"/>
    <property type="match status" value="1"/>
</dbReference>
<reference evidence="3" key="1">
    <citation type="journal article" date="2019" name="Int. J. Syst. Evol. Microbiol.">
        <title>The Global Catalogue of Microorganisms (GCM) 10K type strain sequencing project: providing services to taxonomists for standard genome sequencing and annotation.</title>
        <authorList>
            <consortium name="The Broad Institute Genomics Platform"/>
            <consortium name="The Broad Institute Genome Sequencing Center for Infectious Disease"/>
            <person name="Wu L."/>
            <person name="Ma J."/>
        </authorList>
    </citation>
    <scope>NUCLEOTIDE SEQUENCE [LARGE SCALE GENOMIC DNA]</scope>
    <source>
        <strain evidence="3">JCM 17839</strain>
    </source>
</reference>
<dbReference type="InterPro" id="IPR017850">
    <property type="entry name" value="Alkaline_phosphatase_core_sf"/>
</dbReference>
<sequence>MKTTTKRVAAAVFGATLAATGIATTTVVAAPAASASVSAARANAGKHVLLLSVDGLHQSDLDQYVKAHPQSALAALVARGTSYTNAQTPIPSDSFPGMVAQVTGGNPGTTGVYYDDTWNRALLPAGTTDCASATPGAEVSYTENADLNQNALDAGQGLAGLPNSILQLSGDAKALMDPKQLPVDPSTCTPVYPNQYLKVNTVFEVAKQTGLRTAWSDKHPAYQILSGPSGTGVDDYFTPEINSSAAIAGFTGDWTKDNAATALYDSYKVQAVLNEIGGKDHSGTQSTGEPAVFGMNFQAVSTAQKLPTSDGLAGGYLADGVTPGPLLSRALDGVDAAVGKITAAVAQSHDAKKTTIILSAKHGQSPTDPAALKRVDDGPVIAGLNAAWRAAGHTGDLVAFSTDDDVMQLWFSVHTQEAADFAKTYLLANSASGNGISGAGLTVSSSGLATVYAGSEVADFFHTAKSDERIPDIFGIVQHGVVYTGGTSKIAEHGGADAQDRHVPLVVASGTEHKAETVTSTVETTQIAPTILRELGLNVNDLQAVKIEGTKVLPRS</sequence>
<dbReference type="PANTHER" id="PTHR10151:SF120">
    <property type="entry name" value="BIS(5'-ADENOSYL)-TRIPHOSPHATASE"/>
    <property type="match status" value="1"/>
</dbReference>
<accession>A0ABP8PPJ7</accession>
<dbReference type="Proteomes" id="UP001500731">
    <property type="component" value="Unassembled WGS sequence"/>
</dbReference>
<dbReference type="RefSeq" id="WP_345188390.1">
    <property type="nucleotide sequence ID" value="NZ_BAABGP010000022.1"/>
</dbReference>
<protein>
    <submittedName>
        <fullName evidence="2">Alkaline phosphatase family protein</fullName>
    </submittedName>
</protein>